<sequence>MQLTEATLGIDLGSTSSRAFLWCPGNGAEHHVENKSRNNLTSTRYEKGDFSSTGFPFDDNGPVYLGETPNPDRQSTSLKHGFYPLAEASTDELIHDYSLVQPLWARRNDPTFRARLLEGLRGLLSTIQRRVNQICRAKRLSVTIIGLSVPSQWTLEFENVYRDLVVEVFNHPPADIYFHTETEALAHYLVKNHINELNGVTAVDVLLLLDFGGHNMNGCLFCVVSNQDGDPSFYGIGRPFGAGGGSEQWEYNIGTKCAEIIRRAYNHSLSARNRQRLLDNFNREKTNLGPGNSRSVTFICEENGTPWKVMLDSQNIDQCFADALKGPLQVAADRIAELSKINGSKRKVVVSGGTCRNRALQAYLRKLCKNAGLPAPLFTDSLEINYETLKIAKGVAYAAGGSGSIEDFFRRGAAFGLQMRQRPTRGNSNPDRLWDDRAFFLLDKNHQTTRRVSVNGREELRIVCDPFWAEKHDAEEEEELPYNTCYNVLYLGKPTRGYWLLRLSVTGSGDSMSLLLEGSRQPCGSRRRRAMVPKRFPLQFDRGTNCVYIGVRGHSLEELGLGMCLDPGDGADEDACTTIWEEEDPEQRGSSGIRTWDPEEGTVRLEPTEWGGLGLEGGSFDEEMSAQVNLTSTAEHRAKRSGSLHRALVIDPSERRQHPYKRPPGATGT</sequence>
<reference evidence="2" key="1">
    <citation type="submission" date="2023-06" db="EMBL/GenBank/DDBJ databases">
        <title>Genome-scale phylogeny and comparative genomics of the fungal order Sordariales.</title>
        <authorList>
            <consortium name="Lawrence Berkeley National Laboratory"/>
            <person name="Hensen N."/>
            <person name="Bonometti L."/>
            <person name="Westerberg I."/>
            <person name="Brannstrom I.O."/>
            <person name="Guillou S."/>
            <person name="Cros-Aarteil S."/>
            <person name="Calhoun S."/>
            <person name="Haridas S."/>
            <person name="Kuo A."/>
            <person name="Mondo S."/>
            <person name="Pangilinan J."/>
            <person name="Riley R."/>
            <person name="Labutti K."/>
            <person name="Andreopoulos B."/>
            <person name="Lipzen A."/>
            <person name="Chen C."/>
            <person name="Yanf M."/>
            <person name="Daum C."/>
            <person name="Ng V."/>
            <person name="Clum A."/>
            <person name="Steindorff A."/>
            <person name="Ohm R."/>
            <person name="Martin F."/>
            <person name="Silar P."/>
            <person name="Natvig D."/>
            <person name="Lalanne C."/>
            <person name="Gautier V."/>
            <person name="Ament-Velasquez S.L."/>
            <person name="Kruys A."/>
            <person name="Hutchinson M.I."/>
            <person name="Powell A.J."/>
            <person name="Barry K."/>
            <person name="Miller A.N."/>
            <person name="Grigoriev I.V."/>
            <person name="Debuchy R."/>
            <person name="Gladieux P."/>
            <person name="Thoren M.H."/>
            <person name="Johannesson H."/>
        </authorList>
    </citation>
    <scope>NUCLEOTIDE SEQUENCE</scope>
    <source>
        <strain evidence="2">8032-3</strain>
    </source>
</reference>
<dbReference type="Proteomes" id="UP001244011">
    <property type="component" value="Unassembled WGS sequence"/>
</dbReference>
<protein>
    <recommendedName>
        <fullName evidence="4">Actin-like ATPase domain-containing protein</fullName>
    </recommendedName>
</protein>
<comment type="caution">
    <text evidence="2">The sequence shown here is derived from an EMBL/GenBank/DDBJ whole genome shotgun (WGS) entry which is preliminary data.</text>
</comment>
<feature type="region of interest" description="Disordered" evidence="1">
    <location>
        <begin position="631"/>
        <end position="669"/>
    </location>
</feature>
<dbReference type="InterPro" id="IPR043129">
    <property type="entry name" value="ATPase_NBD"/>
</dbReference>
<evidence type="ECO:0000256" key="1">
    <source>
        <dbReference type="SAM" id="MobiDB-lite"/>
    </source>
</evidence>
<gene>
    <name evidence="2" type="ORF">QBC33DRAFT_530270</name>
</gene>
<dbReference type="EMBL" id="MU839001">
    <property type="protein sequence ID" value="KAK1770156.1"/>
    <property type="molecule type" value="Genomic_DNA"/>
</dbReference>
<evidence type="ECO:0000313" key="2">
    <source>
        <dbReference type="EMBL" id="KAK1770156.1"/>
    </source>
</evidence>
<name>A0AAJ0FJ13_9PEZI</name>
<keyword evidence="3" id="KW-1185">Reference proteome</keyword>
<dbReference type="GeneID" id="85310406"/>
<organism evidence="2 3">
    <name type="scientific">Phialemonium atrogriseum</name>
    <dbReference type="NCBI Taxonomy" id="1093897"/>
    <lineage>
        <taxon>Eukaryota</taxon>
        <taxon>Fungi</taxon>
        <taxon>Dikarya</taxon>
        <taxon>Ascomycota</taxon>
        <taxon>Pezizomycotina</taxon>
        <taxon>Sordariomycetes</taxon>
        <taxon>Sordariomycetidae</taxon>
        <taxon>Cephalothecales</taxon>
        <taxon>Cephalothecaceae</taxon>
        <taxon>Phialemonium</taxon>
    </lineage>
</organism>
<proteinExistence type="predicted"/>
<accession>A0AAJ0FJ13</accession>
<dbReference type="AlphaFoldDB" id="A0AAJ0FJ13"/>
<dbReference type="SUPFAM" id="SSF53067">
    <property type="entry name" value="Actin-like ATPase domain"/>
    <property type="match status" value="1"/>
</dbReference>
<dbReference type="RefSeq" id="XP_060286369.1">
    <property type="nucleotide sequence ID" value="XM_060427219.1"/>
</dbReference>
<evidence type="ECO:0008006" key="4">
    <source>
        <dbReference type="Google" id="ProtNLM"/>
    </source>
</evidence>
<evidence type="ECO:0000313" key="3">
    <source>
        <dbReference type="Proteomes" id="UP001244011"/>
    </source>
</evidence>
<feature type="region of interest" description="Disordered" evidence="1">
    <location>
        <begin position="582"/>
        <end position="603"/>
    </location>
</feature>